<dbReference type="CDD" id="cd00054">
    <property type="entry name" value="EGF_CA"/>
    <property type="match status" value="2"/>
</dbReference>
<evidence type="ECO:0000313" key="8">
    <source>
        <dbReference type="EMBL" id="AEX15559.1"/>
    </source>
</evidence>
<feature type="transmembrane region" description="Helical" evidence="5">
    <location>
        <begin position="831"/>
        <end position="854"/>
    </location>
</feature>
<feature type="region of interest" description="Disordered" evidence="4">
    <location>
        <begin position="772"/>
        <end position="825"/>
    </location>
</feature>
<dbReference type="InterPro" id="IPR050372">
    <property type="entry name" value="Neurexin-related_CASP"/>
</dbReference>
<evidence type="ECO:0000256" key="4">
    <source>
        <dbReference type="SAM" id="MobiDB-lite"/>
    </source>
</evidence>
<reference evidence="8" key="1">
    <citation type="submission" date="2011-09" db="EMBL/GenBank/DDBJ databases">
        <title>Genome of the Ctenophore Pleurobrachia bachei.</title>
        <authorList>
            <person name="Kohn A.B."/>
            <person name="Moroz L."/>
        </authorList>
    </citation>
    <scope>NUCLEOTIDE SEQUENCE</scope>
</reference>
<keyword evidence="5" id="KW-1133">Transmembrane helix</keyword>
<evidence type="ECO:0000256" key="1">
    <source>
        <dbReference type="ARBA" id="ARBA00023157"/>
    </source>
</evidence>
<dbReference type="EMBL" id="JN798512">
    <property type="protein sequence ID" value="AEX15559.1"/>
    <property type="molecule type" value="mRNA"/>
</dbReference>
<comment type="caution">
    <text evidence="2">Lacks conserved residue(s) required for the propagation of feature annotation.</text>
</comment>
<evidence type="ECO:0000259" key="6">
    <source>
        <dbReference type="PROSITE" id="PS50025"/>
    </source>
</evidence>
<dbReference type="InterPro" id="IPR001791">
    <property type="entry name" value="Laminin_G"/>
</dbReference>
<keyword evidence="5" id="KW-0472">Membrane</keyword>
<dbReference type="PANTHER" id="PTHR15036:SF49">
    <property type="entry name" value="AXOTACTIN"/>
    <property type="match status" value="1"/>
</dbReference>
<accession>U3KTQ8</accession>
<feature type="domain" description="EGF-like" evidence="7">
    <location>
        <begin position="567"/>
        <end position="603"/>
    </location>
</feature>
<feature type="domain" description="Laminin G" evidence="6">
    <location>
        <begin position="207"/>
        <end position="384"/>
    </location>
</feature>
<evidence type="ECO:0000259" key="7">
    <source>
        <dbReference type="PROSITE" id="PS50026"/>
    </source>
</evidence>
<feature type="compositionally biased region" description="Polar residues" evidence="4">
    <location>
        <begin position="788"/>
        <end position="801"/>
    </location>
</feature>
<feature type="domain" description="EGF-like" evidence="7">
    <location>
        <begin position="167"/>
        <end position="204"/>
    </location>
</feature>
<organism evidence="8">
    <name type="scientific">Pleurobrachia bachei</name>
    <name type="common">Sea gooseberry</name>
    <dbReference type="NCBI Taxonomy" id="34499"/>
    <lineage>
        <taxon>Eukaryota</taxon>
        <taxon>Metazoa</taxon>
        <taxon>Ctenophora</taxon>
        <taxon>Tentaculata</taxon>
        <taxon>Cydippida</taxon>
        <taxon>Pleurobrachiidae</taxon>
        <taxon>Pleurobrachia</taxon>
    </lineage>
</organism>
<dbReference type="Gene3D" id="2.10.25.10">
    <property type="entry name" value="Laminin"/>
    <property type="match status" value="2"/>
</dbReference>
<evidence type="ECO:0000256" key="2">
    <source>
        <dbReference type="PROSITE-ProRule" id="PRU00076"/>
    </source>
</evidence>
<sequence length="910" mass="100569">MFGSSESHLTLDTWMVNREVTLQFKTSNPNGVIAYAGGNSGNYLELELRDGSLFFAARKDGQVYEVAVRDYLADSKWYSCNVRYDERGIDITLYGDTGKMGTDKTTFSSPGDLGIKTAFFLGAGSSDTMKEGFRGCIQGFSIEQEIQDLYTKLASRPAGVVAGCSSLDEACGIQPCYHGSTCHQAMNSFTCDCTGTGYEGEVCSEESPSLTFSSQQYLRYYVTFPSPSPSDEISFRFRTQSEQGMLLFITTDYRLNSEYLYFEVLGGQLFVFLNFGQSKSFRMDSAVADGRWHVVTFKREENSVTLSLDANEVKYTIRGAAVQFLFQYVYLGGAPSDEWRNVRRLTKSRTEYDGCMQQVILNGELISSDTESNPMIVNTARAGCKFQETPDQQVAGFSRAATIRLPPWKSTNATSTLSFDFRTKETSGVLVYHGSPNGDYVQIEVTKGRLMTKMAIGDNLISMTSLTDNLNDNTWHNTALSIEEGGNLLFEVDGYAISKPLYKSFFNFEGGLFVGGIPTSHSSDSDDMMMSTSTNIRGCIRALLVNEVIQDLLQAGTGVPGVHPRCEETCAAYPCSNGGTCRQFETEFECLCTGSFFTGKTCSEEMRPVRFNPGASLSYNVYSQKIFFKDDLNIKFKTTSSDGGLAQIQTHDPNQFIKLLIKNRHLELSMKMGGKSITARSPGPINDDLPHTFSLQRRQGAVSFSFDGEDTQTDTLASGTLEFGSILKILLGFSVNNKQWAGCIQGFEYNGMLPLEDLDVVNVEKTPGLIEGSCEEDQVTVPPKKPTDQQGNEVDNNNGHYNTDKNTVEGATEATKDGSNSTQVKGSKRTLGLPVILCIAVGGFICILVVTYGVSRFARRKQGVYKTNEEKRGTAEPLTPRDMDYSRLKVAEDSFMVSPEHQSTKREIYM</sequence>
<dbReference type="PROSITE" id="PS50025">
    <property type="entry name" value="LAM_G_DOMAIN"/>
    <property type="match status" value="4"/>
</dbReference>
<feature type="disulfide bond" evidence="3">
    <location>
        <begin position="539"/>
        <end position="566"/>
    </location>
</feature>
<dbReference type="PROSITE" id="PS50026">
    <property type="entry name" value="EGF_3"/>
    <property type="match status" value="2"/>
</dbReference>
<dbReference type="SMART" id="SM00282">
    <property type="entry name" value="LamG"/>
    <property type="match status" value="4"/>
</dbReference>
<dbReference type="CDD" id="cd00110">
    <property type="entry name" value="LamG"/>
    <property type="match status" value="4"/>
</dbReference>
<dbReference type="AlphaFoldDB" id="U3KTQ8"/>
<dbReference type="Pfam" id="PF02210">
    <property type="entry name" value="Laminin_G_2"/>
    <property type="match status" value="4"/>
</dbReference>
<feature type="domain" description="Laminin G" evidence="6">
    <location>
        <begin position="606"/>
        <end position="774"/>
    </location>
</feature>
<dbReference type="PANTHER" id="PTHR15036">
    <property type="entry name" value="PIKACHURIN-LIKE PROTEIN"/>
    <property type="match status" value="1"/>
</dbReference>
<evidence type="ECO:0000256" key="5">
    <source>
        <dbReference type="SAM" id="Phobius"/>
    </source>
</evidence>
<dbReference type="InterPro" id="IPR000742">
    <property type="entry name" value="EGF"/>
</dbReference>
<keyword evidence="1 3" id="KW-1015">Disulfide bond</keyword>
<proteinExistence type="evidence at transcript level"/>
<dbReference type="Gene3D" id="2.60.120.200">
    <property type="match status" value="4"/>
</dbReference>
<keyword evidence="5" id="KW-0812">Transmembrane</keyword>
<feature type="domain" description="Laminin G" evidence="6">
    <location>
        <begin position="1"/>
        <end position="164"/>
    </location>
</feature>
<name>U3KTQ8_PLEBA</name>
<dbReference type="InterPro" id="IPR013320">
    <property type="entry name" value="ConA-like_dom_sf"/>
</dbReference>
<dbReference type="SUPFAM" id="SSF49899">
    <property type="entry name" value="Concanavalin A-like lectins/glucanases"/>
    <property type="match status" value="4"/>
</dbReference>
<feature type="domain" description="Laminin G" evidence="6">
    <location>
        <begin position="392"/>
        <end position="566"/>
    </location>
</feature>
<evidence type="ECO:0000256" key="3">
    <source>
        <dbReference type="PROSITE-ProRule" id="PRU00122"/>
    </source>
</evidence>
<keyword evidence="2" id="KW-0245">EGF-like domain</keyword>
<dbReference type="SMART" id="SM00181">
    <property type="entry name" value="EGF"/>
    <property type="match status" value="2"/>
</dbReference>
<protein>
    <submittedName>
        <fullName evidence="8">Neurexin</fullName>
    </submittedName>
</protein>
<dbReference type="GO" id="GO:0016020">
    <property type="term" value="C:membrane"/>
    <property type="evidence" value="ECO:0007669"/>
    <property type="project" value="UniProtKB-SubCell"/>
</dbReference>